<dbReference type="STRING" id="1921764.BSR28_01815"/>
<dbReference type="GO" id="GO:0005829">
    <property type="term" value="C:cytosol"/>
    <property type="evidence" value="ECO:0007669"/>
    <property type="project" value="TreeGrafter"/>
</dbReference>
<protein>
    <recommendedName>
        <fullName evidence="4">HAD family phosphatase</fullName>
    </recommendedName>
</protein>
<evidence type="ECO:0000256" key="1">
    <source>
        <dbReference type="SAM" id="MobiDB-lite"/>
    </source>
</evidence>
<dbReference type="EMBL" id="MQSV01000001">
    <property type="protein sequence ID" value="OKL49513.1"/>
    <property type="molecule type" value="Genomic_DNA"/>
</dbReference>
<comment type="caution">
    <text evidence="2">The sequence shown here is derived from an EMBL/GenBank/DDBJ whole genome shotgun (WGS) entry which is preliminary data.</text>
</comment>
<sequence length="352" mass="37253">MSSFEQHLNEPITRPAPEAHELPPGVPVGTFGELVEHAEAELAQFQTVHEPLPTTTDGRVDASQLLVALDIDGTILQADGTTSPRMKQAVKDLRDRGAKVVIASGRGPVAVQSISKQLAQPGDYLVCANGAVTIQLDSVEPFEYRIVDRVDFVPREALLALERVVPDMIFGVEITGKCFKVNRPFPVGELTGQQVVAPLADLLDEPVVRAIARAPQMTLAEFEQAVAAAKLDMVECAIGWTSWVDIGPKGVSKASALETLRQTLGLPQLGTIAFGDGWNDAQMLQWAHLSVAMGDAPQGVVDLASARAATVAADGVPAWVQAILAGSGTQTGTNTTVAPEFQGDSADPTREA</sequence>
<dbReference type="Gene3D" id="3.30.1240.10">
    <property type="match status" value="1"/>
</dbReference>
<reference evidence="2 3" key="1">
    <citation type="submission" date="2016-11" db="EMBL/GenBank/DDBJ databases">
        <title>Actinomyces gypaetusis sp. nov. isolated from the vulture Gypaetus barbatus in Qinghai Tibet Plateau China.</title>
        <authorList>
            <person name="Meng X."/>
        </authorList>
    </citation>
    <scope>NUCLEOTIDE SEQUENCE [LARGE SCALE GENOMIC DNA]</scope>
    <source>
        <strain evidence="2 3">VUL4_2</strain>
    </source>
</reference>
<accession>A0A1Q5PPR1</accession>
<dbReference type="Gene3D" id="3.40.50.1000">
    <property type="entry name" value="HAD superfamily/HAD-like"/>
    <property type="match status" value="1"/>
</dbReference>
<dbReference type="InterPro" id="IPR023214">
    <property type="entry name" value="HAD_sf"/>
</dbReference>
<dbReference type="PANTHER" id="PTHR10000:SF8">
    <property type="entry name" value="HAD SUPERFAMILY HYDROLASE-LIKE, TYPE 3"/>
    <property type="match status" value="1"/>
</dbReference>
<gene>
    <name evidence="2" type="ORF">BSR29_00700</name>
</gene>
<dbReference type="InterPro" id="IPR036412">
    <property type="entry name" value="HAD-like_sf"/>
</dbReference>
<feature type="region of interest" description="Disordered" evidence="1">
    <location>
        <begin position="331"/>
        <end position="352"/>
    </location>
</feature>
<dbReference type="Pfam" id="PF08282">
    <property type="entry name" value="Hydrolase_3"/>
    <property type="match status" value="2"/>
</dbReference>
<dbReference type="NCBIfam" id="TIGR01484">
    <property type="entry name" value="HAD-SF-IIB"/>
    <property type="match status" value="1"/>
</dbReference>
<dbReference type="RefSeq" id="WP_073708404.1">
    <property type="nucleotide sequence ID" value="NZ_MQSV01000001.1"/>
</dbReference>
<organism evidence="2 3">
    <name type="scientific">Boudabousia liubingyangii</name>
    <dbReference type="NCBI Taxonomy" id="1921764"/>
    <lineage>
        <taxon>Bacteria</taxon>
        <taxon>Bacillati</taxon>
        <taxon>Actinomycetota</taxon>
        <taxon>Actinomycetes</taxon>
        <taxon>Actinomycetales</taxon>
        <taxon>Actinomycetaceae</taxon>
        <taxon>Boudabousia</taxon>
    </lineage>
</organism>
<dbReference type="Proteomes" id="UP000186785">
    <property type="component" value="Unassembled WGS sequence"/>
</dbReference>
<evidence type="ECO:0000313" key="2">
    <source>
        <dbReference type="EMBL" id="OKL49513.1"/>
    </source>
</evidence>
<dbReference type="AlphaFoldDB" id="A0A1Q5PPR1"/>
<dbReference type="InterPro" id="IPR006379">
    <property type="entry name" value="HAD-SF_hydro_IIB"/>
</dbReference>
<dbReference type="PROSITE" id="PS01229">
    <property type="entry name" value="COF_2"/>
    <property type="match status" value="1"/>
</dbReference>
<keyword evidence="3" id="KW-1185">Reference proteome</keyword>
<dbReference type="PANTHER" id="PTHR10000">
    <property type="entry name" value="PHOSPHOSERINE PHOSPHATASE"/>
    <property type="match status" value="1"/>
</dbReference>
<dbReference type="SUPFAM" id="SSF56784">
    <property type="entry name" value="HAD-like"/>
    <property type="match status" value="1"/>
</dbReference>
<evidence type="ECO:0008006" key="4">
    <source>
        <dbReference type="Google" id="ProtNLM"/>
    </source>
</evidence>
<feature type="region of interest" description="Disordered" evidence="1">
    <location>
        <begin position="1"/>
        <end position="24"/>
    </location>
</feature>
<proteinExistence type="predicted"/>
<dbReference type="GO" id="GO:0016791">
    <property type="term" value="F:phosphatase activity"/>
    <property type="evidence" value="ECO:0007669"/>
    <property type="project" value="TreeGrafter"/>
</dbReference>
<name>A0A1Q5PPR1_9ACTO</name>
<dbReference type="GO" id="GO:0000287">
    <property type="term" value="F:magnesium ion binding"/>
    <property type="evidence" value="ECO:0007669"/>
    <property type="project" value="TreeGrafter"/>
</dbReference>
<evidence type="ECO:0000313" key="3">
    <source>
        <dbReference type="Proteomes" id="UP000186785"/>
    </source>
</evidence>